<keyword evidence="5" id="KW-1185">Reference proteome</keyword>
<evidence type="ECO:0000313" key="5">
    <source>
        <dbReference type="Proteomes" id="UP000479692"/>
    </source>
</evidence>
<dbReference type="Proteomes" id="UP000479692">
    <property type="component" value="Unassembled WGS sequence"/>
</dbReference>
<feature type="chain" id="PRO_5028919810" evidence="1">
    <location>
        <begin position="27"/>
        <end position="777"/>
    </location>
</feature>
<keyword evidence="1" id="KW-0732">Signal</keyword>
<evidence type="ECO:0000259" key="3">
    <source>
        <dbReference type="Pfam" id="PF00930"/>
    </source>
</evidence>
<dbReference type="Gene3D" id="3.40.50.1820">
    <property type="entry name" value="alpha/beta hydrolase"/>
    <property type="match status" value="1"/>
</dbReference>
<evidence type="ECO:0000256" key="1">
    <source>
        <dbReference type="SAM" id="SignalP"/>
    </source>
</evidence>
<dbReference type="Pfam" id="PF00326">
    <property type="entry name" value="Peptidase_S9"/>
    <property type="match status" value="1"/>
</dbReference>
<feature type="domain" description="Peptidase S9 prolyl oligopeptidase catalytic" evidence="2">
    <location>
        <begin position="566"/>
        <end position="762"/>
    </location>
</feature>
<comment type="caution">
    <text evidence="4">The sequence shown here is derived from an EMBL/GenBank/DDBJ whole genome shotgun (WGS) entry which is preliminary data.</text>
</comment>
<protein>
    <submittedName>
        <fullName evidence="4">Prolyl oligopeptidase family serine peptidase</fullName>
    </submittedName>
</protein>
<dbReference type="Gene3D" id="2.140.10.30">
    <property type="entry name" value="Dipeptidylpeptidase IV, N-terminal domain"/>
    <property type="match status" value="1"/>
</dbReference>
<dbReference type="SUPFAM" id="SSF53474">
    <property type="entry name" value="alpha/beta-Hydrolases"/>
    <property type="match status" value="1"/>
</dbReference>
<dbReference type="GO" id="GO:0006508">
    <property type="term" value="P:proteolysis"/>
    <property type="evidence" value="ECO:0007669"/>
    <property type="project" value="InterPro"/>
</dbReference>
<gene>
    <name evidence="4" type="ORF">GN331_03605</name>
</gene>
<feature type="signal peptide" evidence="1">
    <location>
        <begin position="1"/>
        <end position="26"/>
    </location>
</feature>
<accession>A0A7C9ML73</accession>
<dbReference type="InterPro" id="IPR002469">
    <property type="entry name" value="Peptidase_S9B_N"/>
</dbReference>
<dbReference type="PANTHER" id="PTHR11731">
    <property type="entry name" value="PROTEASE FAMILY S9B,C DIPEPTIDYL-PEPTIDASE IV-RELATED"/>
    <property type="match status" value="1"/>
</dbReference>
<dbReference type="AlphaFoldDB" id="A0A7C9ML73"/>
<reference evidence="4 5" key="1">
    <citation type="submission" date="2019-12" db="EMBL/GenBank/DDBJ databases">
        <authorList>
            <person name="Xu J."/>
        </authorList>
    </citation>
    <scope>NUCLEOTIDE SEQUENCE [LARGE SCALE GENOMIC DNA]</scope>
    <source>
        <strain evidence="4 5">HX-5-24</strain>
    </source>
</reference>
<feature type="domain" description="Dipeptidylpeptidase IV N-terminal" evidence="3">
    <location>
        <begin position="124"/>
        <end position="476"/>
    </location>
</feature>
<evidence type="ECO:0000313" key="4">
    <source>
        <dbReference type="EMBL" id="MUV13287.1"/>
    </source>
</evidence>
<sequence length="777" mass="85762">MGLKLDRSAFALAIGAGLALSSGAFAQSPAKVTAADYDRAVKMLSQNTNPLIDHDAKGVTWLDDTSFVWFDNDANGVRVMRTDATTGKSVAAFDVARMAKALSTATGKPVDAKRIDKSLYGVGLNADGRYDFSVKGTHYLCEVAKPKCVAKPTTKGKAGDGPGNVSPDGKREAFIRDWNLWVRDVATGKETQLTTDGVENFGYATNNAGWVHDDSAILVWSPDSSKIATFQQDQRKTSTMALVGTNVGAPKIETWKYPFVGDKDVTMIERVVIDVPTQKVVRLKMPQDQHRSTQCDDVSCFGGWEDVQWAKDGKSIAFVSTSRDHTKTSVRTADVATGAVRDVFDESAKNWFESGINAINWRYLPESNELLWWSQRSNWGHLYLYDLNTGKVKRQVTEGDWNVAEVVRLDPASRTVWFTGVNREAGHHPYHQHLYKVNLDDGAPVLLSPEDAQHTFKLSSDGKYVVDSYSTTAVPPVTVLRDANDGKVLAEVAKADITRLKAAGWVAPEAIVVKARDGKTDLYGQMFKPSNFDPNKKYPIVNYVYPGPQVGSVRTYGFAASHGDNQALAELGFVVVAIDGMGTPYRSKAFHDAYAKNIGDNTLPDQITGMKQLASRYPWIDLSRVGIWGHSGGGNATGTAMFRYPEFFKVGIAESGNHDNRNYEDDWAEKWQGLLVTGKDGKSNYDDQANQNHAAKFKGKLLLMHGLMDDNVPPQSTLLVVDALIKANKDFDLLLLPNARHGYGEYSPYVMRKRWDYFVENLLGAEHPDAYEVKLPK</sequence>
<dbReference type="PANTHER" id="PTHR11731:SF118">
    <property type="entry name" value="BLR1971 PROTEIN"/>
    <property type="match status" value="1"/>
</dbReference>
<evidence type="ECO:0000259" key="2">
    <source>
        <dbReference type="Pfam" id="PF00326"/>
    </source>
</evidence>
<organism evidence="4 5">
    <name type="scientific">Noviluteimonas gilva</name>
    <dbReference type="NCBI Taxonomy" id="2682097"/>
    <lineage>
        <taxon>Bacteria</taxon>
        <taxon>Pseudomonadati</taxon>
        <taxon>Pseudomonadota</taxon>
        <taxon>Gammaproteobacteria</taxon>
        <taxon>Lysobacterales</taxon>
        <taxon>Lysobacteraceae</taxon>
        <taxon>Noviluteimonas</taxon>
    </lineage>
</organism>
<dbReference type="InterPro" id="IPR001375">
    <property type="entry name" value="Peptidase_S9_cat"/>
</dbReference>
<dbReference type="SUPFAM" id="SSF82171">
    <property type="entry name" value="DPP6 N-terminal domain-like"/>
    <property type="match status" value="1"/>
</dbReference>
<dbReference type="InterPro" id="IPR050278">
    <property type="entry name" value="Serine_Prot_S9B/DPPIV"/>
</dbReference>
<dbReference type="EMBL" id="WOXT01000001">
    <property type="protein sequence ID" value="MUV13287.1"/>
    <property type="molecule type" value="Genomic_DNA"/>
</dbReference>
<dbReference type="InterPro" id="IPR029058">
    <property type="entry name" value="AB_hydrolase_fold"/>
</dbReference>
<dbReference type="Pfam" id="PF00930">
    <property type="entry name" value="DPPIV_N"/>
    <property type="match status" value="1"/>
</dbReference>
<dbReference type="GO" id="GO:0008236">
    <property type="term" value="F:serine-type peptidase activity"/>
    <property type="evidence" value="ECO:0007669"/>
    <property type="project" value="InterPro"/>
</dbReference>
<dbReference type="RefSeq" id="WP_156640379.1">
    <property type="nucleotide sequence ID" value="NZ_WOXT01000001.1"/>
</dbReference>
<proteinExistence type="predicted"/>
<name>A0A7C9ML73_9GAMM</name>